<sequence length="387" mass="43913">MDHNRIQEQHIAVFGESGSGKTVLVSTFYGLSQEPEDDQLFWIIADNQKHGMRLHQNYLGMRDSRQTPEVNRFASHSYAFSVRMKAEPEAKEKKKLPFDALRLVWHDYPGEWFEQDVSGEEAKRRVTTFRNLLTSDAALFLVDGQKLLDNKGQEERYLKALFTNFRNGLLSLKDDLLEDGKPLEEFPRIWVLALSKADLWPEMDVIRFRDLVTNKAGGEILDLRDVLAEFVAGEQALSVGEDFMLLSAAEFGEDKIEMKKNIGLDLILPLAAILPFQRQVRWNRAKLLPAKIAENVLRGGGYGIALVVTAFQLKGVGIGKLAIMKSLLDRILSKETIDDWTALAVDKLNAIHEEAIAQKNYLTASLTNFSLALDKAEENRILLRTRR</sequence>
<name>A0A430I2G6_9CORY</name>
<reference evidence="2 3" key="1">
    <citation type="submission" date="2018-12" db="EMBL/GenBank/DDBJ databases">
        <title>YIM 101343 draft genome.</title>
        <authorList>
            <person name="Chen X."/>
        </authorList>
    </citation>
    <scope>NUCLEOTIDE SEQUENCE [LARGE SCALE GENOMIC DNA]</scope>
    <source>
        <strain evidence="2 3">YIM 101343</strain>
    </source>
</reference>
<keyword evidence="3" id="KW-1185">Reference proteome</keyword>
<evidence type="ECO:0000259" key="1">
    <source>
        <dbReference type="Pfam" id="PF19993"/>
    </source>
</evidence>
<dbReference type="InterPro" id="IPR045528">
    <property type="entry name" value="DO-GTPase2"/>
</dbReference>
<dbReference type="Proteomes" id="UP000274907">
    <property type="component" value="Unassembled WGS sequence"/>
</dbReference>
<dbReference type="InterPro" id="IPR027417">
    <property type="entry name" value="P-loop_NTPase"/>
</dbReference>
<accession>A0A430I2G6</accession>
<dbReference type="AlphaFoldDB" id="A0A430I2G6"/>
<dbReference type="SUPFAM" id="SSF52540">
    <property type="entry name" value="P-loop containing nucleoside triphosphate hydrolases"/>
    <property type="match status" value="1"/>
</dbReference>
<dbReference type="RefSeq" id="WP_126119372.1">
    <property type="nucleotide sequence ID" value="NZ_RXHJ01000001.1"/>
</dbReference>
<evidence type="ECO:0000313" key="3">
    <source>
        <dbReference type="Proteomes" id="UP000274907"/>
    </source>
</evidence>
<protein>
    <submittedName>
        <fullName evidence="2">ATP/GTP-binding protein</fullName>
    </submittedName>
</protein>
<gene>
    <name evidence="2" type="ORF">EAH68_00570</name>
</gene>
<dbReference type="EMBL" id="RXHJ01000001">
    <property type="protein sequence ID" value="RSZ66083.1"/>
    <property type="molecule type" value="Genomic_DNA"/>
</dbReference>
<dbReference type="Pfam" id="PF19993">
    <property type="entry name" value="DO-GTPase2"/>
    <property type="match status" value="1"/>
</dbReference>
<comment type="caution">
    <text evidence="2">The sequence shown here is derived from an EMBL/GenBank/DDBJ whole genome shotgun (WGS) entry which is preliminary data.</text>
</comment>
<organism evidence="2 3">
    <name type="scientific">Corynebacterium hylobatis</name>
    <dbReference type="NCBI Taxonomy" id="1859290"/>
    <lineage>
        <taxon>Bacteria</taxon>
        <taxon>Bacillati</taxon>
        <taxon>Actinomycetota</taxon>
        <taxon>Actinomycetes</taxon>
        <taxon>Mycobacteriales</taxon>
        <taxon>Corynebacteriaceae</taxon>
        <taxon>Corynebacterium</taxon>
    </lineage>
</organism>
<feature type="domain" description="Double-GTPase 2" evidence="1">
    <location>
        <begin position="10"/>
        <end position="169"/>
    </location>
</feature>
<evidence type="ECO:0000313" key="2">
    <source>
        <dbReference type="EMBL" id="RSZ66083.1"/>
    </source>
</evidence>
<dbReference type="OrthoDB" id="4476065at2"/>
<dbReference type="Gene3D" id="3.40.50.300">
    <property type="entry name" value="P-loop containing nucleotide triphosphate hydrolases"/>
    <property type="match status" value="1"/>
</dbReference>
<proteinExistence type="predicted"/>